<evidence type="ECO:0000313" key="1">
    <source>
        <dbReference type="Proteomes" id="UP000035642"/>
    </source>
</evidence>
<accession>A0A0K0D4R8</accession>
<reference evidence="2" key="2">
    <citation type="submission" date="2017-02" db="UniProtKB">
        <authorList>
            <consortium name="WormBaseParasite"/>
        </authorList>
    </citation>
    <scope>IDENTIFICATION</scope>
</reference>
<evidence type="ECO:0000313" key="2">
    <source>
        <dbReference type="WBParaSite" id="ACAC_0000506301-mRNA-1"/>
    </source>
</evidence>
<protein>
    <submittedName>
        <fullName evidence="2">Uncharacterized protein</fullName>
    </submittedName>
</protein>
<dbReference type="Proteomes" id="UP000035642">
    <property type="component" value="Unassembled WGS sequence"/>
</dbReference>
<proteinExistence type="predicted"/>
<name>A0A0K0D4R8_ANGCA</name>
<dbReference type="AlphaFoldDB" id="A0A0K0D4R8"/>
<keyword evidence="1" id="KW-1185">Reference proteome</keyword>
<dbReference type="WBParaSite" id="ACAC_0000506301-mRNA-1">
    <property type="protein sequence ID" value="ACAC_0000506301-mRNA-1"/>
    <property type="gene ID" value="ACAC_0000506301"/>
</dbReference>
<reference evidence="1" key="1">
    <citation type="submission" date="2012-09" db="EMBL/GenBank/DDBJ databases">
        <authorList>
            <person name="Martin A.A."/>
        </authorList>
    </citation>
    <scope>NUCLEOTIDE SEQUENCE</scope>
</reference>
<sequence>MVLAIEVLWSPEVNQSKFCPKSSPLQAAAHLCGSEGDLPSCDQFGTRTVVDSGIALLLAGLRDGKPHYSSWEIPSAA</sequence>
<organism evidence="1 2">
    <name type="scientific">Angiostrongylus cantonensis</name>
    <name type="common">Rat lungworm</name>
    <dbReference type="NCBI Taxonomy" id="6313"/>
    <lineage>
        <taxon>Eukaryota</taxon>
        <taxon>Metazoa</taxon>
        <taxon>Ecdysozoa</taxon>
        <taxon>Nematoda</taxon>
        <taxon>Chromadorea</taxon>
        <taxon>Rhabditida</taxon>
        <taxon>Rhabditina</taxon>
        <taxon>Rhabditomorpha</taxon>
        <taxon>Strongyloidea</taxon>
        <taxon>Metastrongylidae</taxon>
        <taxon>Angiostrongylus</taxon>
    </lineage>
</organism>